<dbReference type="PROSITE" id="PS50076">
    <property type="entry name" value="DNAJ_2"/>
    <property type="match status" value="1"/>
</dbReference>
<dbReference type="Pfam" id="PF00226">
    <property type="entry name" value="DnaJ"/>
    <property type="match status" value="1"/>
</dbReference>
<proteinExistence type="predicted"/>
<evidence type="ECO:0000313" key="2">
    <source>
        <dbReference type="EMBL" id="AZU02579.1"/>
    </source>
</evidence>
<dbReference type="InterPro" id="IPR036869">
    <property type="entry name" value="J_dom_sf"/>
</dbReference>
<name>A0A3T0E5I4_9PROT</name>
<feature type="domain" description="J" evidence="1">
    <location>
        <begin position="150"/>
        <end position="207"/>
    </location>
</feature>
<evidence type="ECO:0000259" key="1">
    <source>
        <dbReference type="PROSITE" id="PS50076"/>
    </source>
</evidence>
<dbReference type="InterPro" id="IPR001623">
    <property type="entry name" value="DnaJ_domain"/>
</dbReference>
<accession>A0A3T0E5I4</accession>
<organism evidence="2 3">
    <name type="scientific">Glycocaulis alkaliphilus</name>
    <dbReference type="NCBI Taxonomy" id="1434191"/>
    <lineage>
        <taxon>Bacteria</taxon>
        <taxon>Pseudomonadati</taxon>
        <taxon>Pseudomonadota</taxon>
        <taxon>Alphaproteobacteria</taxon>
        <taxon>Maricaulales</taxon>
        <taxon>Maricaulaceae</taxon>
        <taxon>Glycocaulis</taxon>
    </lineage>
</organism>
<dbReference type="Proteomes" id="UP000286954">
    <property type="component" value="Chromosome"/>
</dbReference>
<keyword evidence="3" id="KW-1185">Reference proteome</keyword>
<gene>
    <name evidence="2" type="ORF">X907_0028</name>
</gene>
<dbReference type="Gene3D" id="1.10.287.110">
    <property type="entry name" value="DnaJ domain"/>
    <property type="match status" value="1"/>
</dbReference>
<dbReference type="PRINTS" id="PR00625">
    <property type="entry name" value="JDOMAIN"/>
</dbReference>
<dbReference type="SUPFAM" id="SSF46565">
    <property type="entry name" value="Chaperone J-domain"/>
    <property type="match status" value="1"/>
</dbReference>
<dbReference type="CDD" id="cd06257">
    <property type="entry name" value="DnaJ"/>
    <property type="match status" value="1"/>
</dbReference>
<reference evidence="2 3" key="1">
    <citation type="submission" date="2016-12" db="EMBL/GenBank/DDBJ databases">
        <title>The genome of dimorphic prosthecate Glycocaulis alkaliphilus 6b-8t, isolated from crude oil dictates its adaptability in petroleum environments.</title>
        <authorList>
            <person name="Wu X.-L."/>
            <person name="Geng S."/>
        </authorList>
    </citation>
    <scope>NUCLEOTIDE SEQUENCE [LARGE SCALE GENOMIC DNA]</scope>
    <source>
        <strain evidence="2 3">6B-8</strain>
    </source>
</reference>
<dbReference type="EMBL" id="CP018911">
    <property type="protein sequence ID" value="AZU02579.1"/>
    <property type="molecule type" value="Genomic_DNA"/>
</dbReference>
<sequence length="208" mass="23205">MDSGFKYRPRFKDIRIRPPGGKPAEDVTLCEYPRCNEHATAKAPKSRERLNEHYHFCQKHAAEYNKSWNFFEGMSEGAAQAYAQSAAWGHRPTWNFRAGGTARAKAQQASTDWQSAFIDPFTLFGERPPPRHGEGAAAPKGPQLGRLQQKALDTLGLEAEASKGDVRKRYAELVRAYHPDANGGDRSREEALQRVVASYQILKSAGMA</sequence>
<keyword evidence="2" id="KW-0346">Stress response</keyword>
<dbReference type="RefSeq" id="WP_127565052.1">
    <property type="nucleotide sequence ID" value="NZ_BMFB01000004.1"/>
</dbReference>
<dbReference type="OrthoDB" id="9786294at2"/>
<dbReference type="KEGG" id="gak:X907_0028"/>
<dbReference type="SMART" id="SM00271">
    <property type="entry name" value="DnaJ"/>
    <property type="match status" value="1"/>
</dbReference>
<dbReference type="AlphaFoldDB" id="A0A3T0E5I4"/>
<protein>
    <submittedName>
        <fullName evidence="2">Heat shock protein DnaJ domain-containing protein</fullName>
    </submittedName>
</protein>
<evidence type="ECO:0000313" key="3">
    <source>
        <dbReference type="Proteomes" id="UP000286954"/>
    </source>
</evidence>